<keyword evidence="2" id="KW-1133">Transmembrane helix</keyword>
<feature type="transmembrane region" description="Helical" evidence="2">
    <location>
        <begin position="237"/>
        <end position="256"/>
    </location>
</feature>
<evidence type="ECO:0000313" key="4">
    <source>
        <dbReference type="Proteomes" id="UP000619260"/>
    </source>
</evidence>
<reference evidence="3" key="1">
    <citation type="submission" date="2021-01" db="EMBL/GenBank/DDBJ databases">
        <title>Whole genome shotgun sequence of Virgisporangium aliadipatigenens NBRC 105644.</title>
        <authorList>
            <person name="Komaki H."/>
            <person name="Tamura T."/>
        </authorList>
    </citation>
    <scope>NUCLEOTIDE SEQUENCE</scope>
    <source>
        <strain evidence="3">NBRC 105644</strain>
    </source>
</reference>
<feature type="transmembrane region" description="Helical" evidence="2">
    <location>
        <begin position="263"/>
        <end position="284"/>
    </location>
</feature>
<feature type="compositionally biased region" description="Low complexity" evidence="1">
    <location>
        <begin position="81"/>
        <end position="94"/>
    </location>
</feature>
<dbReference type="Pfam" id="PF12679">
    <property type="entry name" value="ABC2_membrane_2"/>
    <property type="match status" value="1"/>
</dbReference>
<evidence type="ECO:0000313" key="3">
    <source>
        <dbReference type="EMBL" id="GIJ45651.1"/>
    </source>
</evidence>
<feature type="transmembrane region" description="Helical" evidence="2">
    <location>
        <begin position="144"/>
        <end position="164"/>
    </location>
</feature>
<accession>A0A8J3YKN4</accession>
<name>A0A8J3YKN4_9ACTN</name>
<keyword evidence="4" id="KW-1185">Reference proteome</keyword>
<feature type="transmembrane region" description="Helical" evidence="2">
    <location>
        <begin position="336"/>
        <end position="355"/>
    </location>
</feature>
<evidence type="ECO:0000256" key="1">
    <source>
        <dbReference type="SAM" id="MobiDB-lite"/>
    </source>
</evidence>
<evidence type="ECO:0000256" key="2">
    <source>
        <dbReference type="SAM" id="Phobius"/>
    </source>
</evidence>
<sequence>MRLFAAEWSRLFARRFTRMMFLIVILLLALIGGGIAYSSHVPTDAARAKAKVEADRQRAFLTQQRARCEEAVRNPRPTPSPGSTAGTEPGTPGTEPGGPPGGELGPVSTPPPGVTCAEYFNPAEIDDASFLPSTFGFAREAHDLVLVFGGIFAMLAFAVGASFVGAEWSSGSMMNLLIWRPRRILVLLTKLFTLLFGLAVTGALLAAAWVAAAYGIARYRGEVGRVTQGSLTSLGLDTARALGLALAAAAIGFALASLGRHTAMAMGVAVGYLLVIEVGLNIVLRLTEVPKVERWFLSSYVQAWLDKKAQFVDFTPCRYAEGDCAPVEWSISMDDSAVILGVATLALVAVSVIAMRRRDVA</sequence>
<comment type="caution">
    <text evidence="3">The sequence shown here is derived from an EMBL/GenBank/DDBJ whole genome shotgun (WGS) entry which is preliminary data.</text>
</comment>
<dbReference type="AlphaFoldDB" id="A0A8J3YKN4"/>
<dbReference type="GO" id="GO:0140359">
    <property type="term" value="F:ABC-type transporter activity"/>
    <property type="evidence" value="ECO:0007669"/>
    <property type="project" value="InterPro"/>
</dbReference>
<protein>
    <recommendedName>
        <fullName evidence="5">ABC transporter permease</fullName>
    </recommendedName>
</protein>
<dbReference type="RefSeq" id="WP_203899210.1">
    <property type="nucleotide sequence ID" value="NZ_BOPF01000008.1"/>
</dbReference>
<dbReference type="Proteomes" id="UP000619260">
    <property type="component" value="Unassembled WGS sequence"/>
</dbReference>
<keyword evidence="2" id="KW-0472">Membrane</keyword>
<dbReference type="GO" id="GO:0005886">
    <property type="term" value="C:plasma membrane"/>
    <property type="evidence" value="ECO:0007669"/>
    <property type="project" value="UniProtKB-SubCell"/>
</dbReference>
<feature type="transmembrane region" description="Helical" evidence="2">
    <location>
        <begin position="184"/>
        <end position="217"/>
    </location>
</feature>
<evidence type="ECO:0008006" key="5">
    <source>
        <dbReference type="Google" id="ProtNLM"/>
    </source>
</evidence>
<keyword evidence="2" id="KW-0812">Transmembrane</keyword>
<gene>
    <name evidence="3" type="ORF">Val02_25370</name>
</gene>
<feature type="region of interest" description="Disordered" evidence="1">
    <location>
        <begin position="64"/>
        <end position="108"/>
    </location>
</feature>
<dbReference type="EMBL" id="BOPF01000008">
    <property type="protein sequence ID" value="GIJ45651.1"/>
    <property type="molecule type" value="Genomic_DNA"/>
</dbReference>
<proteinExistence type="predicted"/>
<organism evidence="3 4">
    <name type="scientific">Virgisporangium aliadipatigenens</name>
    <dbReference type="NCBI Taxonomy" id="741659"/>
    <lineage>
        <taxon>Bacteria</taxon>
        <taxon>Bacillati</taxon>
        <taxon>Actinomycetota</taxon>
        <taxon>Actinomycetes</taxon>
        <taxon>Micromonosporales</taxon>
        <taxon>Micromonosporaceae</taxon>
        <taxon>Virgisporangium</taxon>
    </lineage>
</organism>